<gene>
    <name evidence="12" type="ORF">GCM10017596_04650</name>
</gene>
<proteinExistence type="inferred from homology"/>
<dbReference type="Pfam" id="PF04290">
    <property type="entry name" value="DctQ"/>
    <property type="match status" value="1"/>
</dbReference>
<keyword evidence="7 10" id="KW-0472">Membrane</keyword>
<feature type="transmembrane region" description="Helical" evidence="10">
    <location>
        <begin position="145"/>
        <end position="163"/>
    </location>
</feature>
<evidence type="ECO:0000259" key="11">
    <source>
        <dbReference type="Pfam" id="PF04290"/>
    </source>
</evidence>
<feature type="domain" description="Tripartite ATP-independent periplasmic transporters DctQ component" evidence="11">
    <location>
        <begin position="36"/>
        <end position="171"/>
    </location>
</feature>
<dbReference type="Proteomes" id="UP001142325">
    <property type="component" value="Unassembled WGS sequence"/>
</dbReference>
<evidence type="ECO:0000256" key="6">
    <source>
        <dbReference type="ARBA" id="ARBA00022989"/>
    </source>
</evidence>
<evidence type="ECO:0000313" key="13">
    <source>
        <dbReference type="Proteomes" id="UP001142325"/>
    </source>
</evidence>
<keyword evidence="3" id="KW-1003">Cell membrane</keyword>
<evidence type="ECO:0000313" key="12">
    <source>
        <dbReference type="EMBL" id="GLK00750.1"/>
    </source>
</evidence>
<protein>
    <recommendedName>
        <fullName evidence="11">Tripartite ATP-independent periplasmic transporters DctQ component domain-containing protein</fullName>
    </recommendedName>
</protein>
<sequence>MSEEDWVPQPPALNRGPLAVLDRVVAALVVVGFSVMTITIVIQVAARYVANSPTVWSEELAISLFVWSTMLAIPLGLRRGEHLTLDLVSKFIPAKVERWLGLAVAVTTTVTLLILGWLTFGLIPAGDRQLLAGIAGGLGIQAKVSWVYMAVPVGAALSAIFTIERAVAFFRGRLTVLNADADQAVIDVLDSEVGDVEQATREGHGLLDGATGGQETGSSPAQRRAADDSSKEA</sequence>
<name>A0A9W6HRI0_9MICO</name>
<comment type="subcellular location">
    <subcellularLocation>
        <location evidence="1">Cell inner membrane</location>
        <topology evidence="1">Multi-pass membrane protein</topology>
    </subcellularLocation>
</comment>
<feature type="transmembrane region" description="Helical" evidence="10">
    <location>
        <begin position="99"/>
        <end position="125"/>
    </location>
</feature>
<comment type="similarity">
    <text evidence="8">Belongs to the TRAP transporter small permease family.</text>
</comment>
<dbReference type="AlphaFoldDB" id="A0A9W6HRI0"/>
<evidence type="ECO:0000256" key="8">
    <source>
        <dbReference type="ARBA" id="ARBA00038436"/>
    </source>
</evidence>
<organism evidence="12 13">
    <name type="scientific">Microbacterium keratanolyticum</name>
    <dbReference type="NCBI Taxonomy" id="67574"/>
    <lineage>
        <taxon>Bacteria</taxon>
        <taxon>Bacillati</taxon>
        <taxon>Actinomycetota</taxon>
        <taxon>Actinomycetes</taxon>
        <taxon>Micrococcales</taxon>
        <taxon>Microbacteriaceae</taxon>
        <taxon>Microbacterium</taxon>
    </lineage>
</organism>
<dbReference type="PANTHER" id="PTHR35011:SF2">
    <property type="entry name" value="2,3-DIKETO-L-GULONATE TRAP TRANSPORTER SMALL PERMEASE PROTEIN YIAM"/>
    <property type="match status" value="1"/>
</dbReference>
<evidence type="ECO:0000256" key="10">
    <source>
        <dbReference type="SAM" id="Phobius"/>
    </source>
</evidence>
<dbReference type="GO" id="GO:0022857">
    <property type="term" value="F:transmembrane transporter activity"/>
    <property type="evidence" value="ECO:0007669"/>
    <property type="project" value="TreeGrafter"/>
</dbReference>
<keyword evidence="6 10" id="KW-1133">Transmembrane helix</keyword>
<feature type="transmembrane region" description="Helical" evidence="10">
    <location>
        <begin position="60"/>
        <end position="78"/>
    </location>
</feature>
<comment type="caution">
    <text evidence="12">The sequence shown here is derived from an EMBL/GenBank/DDBJ whole genome shotgun (WGS) entry which is preliminary data.</text>
</comment>
<feature type="compositionally biased region" description="Basic and acidic residues" evidence="9">
    <location>
        <begin position="224"/>
        <end position="233"/>
    </location>
</feature>
<keyword evidence="5 10" id="KW-0812">Transmembrane</keyword>
<feature type="region of interest" description="Disordered" evidence="9">
    <location>
        <begin position="200"/>
        <end position="233"/>
    </location>
</feature>
<keyword evidence="4" id="KW-0997">Cell inner membrane</keyword>
<evidence type="ECO:0000256" key="5">
    <source>
        <dbReference type="ARBA" id="ARBA00022692"/>
    </source>
</evidence>
<evidence type="ECO:0000256" key="1">
    <source>
        <dbReference type="ARBA" id="ARBA00004429"/>
    </source>
</evidence>
<accession>A0A9W6HRI0</accession>
<keyword evidence="13" id="KW-1185">Reference proteome</keyword>
<dbReference type="RefSeq" id="WP_204938444.1">
    <property type="nucleotide sequence ID" value="NZ_BAAAUM010000001.1"/>
</dbReference>
<reference evidence="12" key="2">
    <citation type="submission" date="2023-01" db="EMBL/GenBank/DDBJ databases">
        <authorList>
            <person name="Sun Q."/>
            <person name="Evtushenko L."/>
        </authorList>
    </citation>
    <scope>NUCLEOTIDE SEQUENCE</scope>
    <source>
        <strain evidence="12">VKM Ac-1958</strain>
    </source>
</reference>
<dbReference type="InterPro" id="IPR007387">
    <property type="entry name" value="TRAP_DctQ"/>
</dbReference>
<reference evidence="12" key="1">
    <citation type="journal article" date="2014" name="Int. J. Syst. Evol. Microbiol.">
        <title>Complete genome sequence of Corynebacterium casei LMG S-19264T (=DSM 44701T), isolated from a smear-ripened cheese.</title>
        <authorList>
            <consortium name="US DOE Joint Genome Institute (JGI-PGF)"/>
            <person name="Walter F."/>
            <person name="Albersmeier A."/>
            <person name="Kalinowski J."/>
            <person name="Ruckert C."/>
        </authorList>
    </citation>
    <scope>NUCLEOTIDE SEQUENCE</scope>
    <source>
        <strain evidence="12">VKM Ac-1958</strain>
    </source>
</reference>
<dbReference type="InterPro" id="IPR055348">
    <property type="entry name" value="DctQ"/>
</dbReference>
<dbReference type="GO" id="GO:0015740">
    <property type="term" value="P:C4-dicarboxylate transport"/>
    <property type="evidence" value="ECO:0007669"/>
    <property type="project" value="TreeGrafter"/>
</dbReference>
<dbReference type="EMBL" id="BSET01000001">
    <property type="protein sequence ID" value="GLK00750.1"/>
    <property type="molecule type" value="Genomic_DNA"/>
</dbReference>
<dbReference type="GO" id="GO:0005886">
    <property type="term" value="C:plasma membrane"/>
    <property type="evidence" value="ECO:0007669"/>
    <property type="project" value="UniProtKB-SubCell"/>
</dbReference>
<evidence type="ECO:0000256" key="7">
    <source>
        <dbReference type="ARBA" id="ARBA00023136"/>
    </source>
</evidence>
<feature type="transmembrane region" description="Helical" evidence="10">
    <location>
        <begin position="24"/>
        <end position="48"/>
    </location>
</feature>
<keyword evidence="2" id="KW-0813">Transport</keyword>
<evidence type="ECO:0000256" key="2">
    <source>
        <dbReference type="ARBA" id="ARBA00022448"/>
    </source>
</evidence>
<evidence type="ECO:0000256" key="3">
    <source>
        <dbReference type="ARBA" id="ARBA00022475"/>
    </source>
</evidence>
<evidence type="ECO:0000256" key="9">
    <source>
        <dbReference type="SAM" id="MobiDB-lite"/>
    </source>
</evidence>
<evidence type="ECO:0000256" key="4">
    <source>
        <dbReference type="ARBA" id="ARBA00022519"/>
    </source>
</evidence>
<dbReference type="PANTHER" id="PTHR35011">
    <property type="entry name" value="2,3-DIKETO-L-GULONATE TRAP TRANSPORTER SMALL PERMEASE PROTEIN YIAM"/>
    <property type="match status" value="1"/>
</dbReference>